<dbReference type="PANTHER" id="PTHR48081:SF8">
    <property type="entry name" value="ALPHA_BETA HYDROLASE FOLD-3 DOMAIN-CONTAINING PROTEIN-RELATED"/>
    <property type="match status" value="1"/>
</dbReference>
<accession>A0A8E2ERI4</accession>
<dbReference type="InterPro" id="IPR013094">
    <property type="entry name" value="AB_hydrolase_3"/>
</dbReference>
<evidence type="ECO:0000259" key="2">
    <source>
        <dbReference type="Pfam" id="PF07859"/>
    </source>
</evidence>
<reference evidence="3 4" key="1">
    <citation type="journal article" date="2016" name="Nat. Commun.">
        <title>Ectomycorrhizal ecology is imprinted in the genome of the dominant symbiotic fungus Cenococcum geophilum.</title>
        <authorList>
            <consortium name="DOE Joint Genome Institute"/>
            <person name="Peter M."/>
            <person name="Kohler A."/>
            <person name="Ohm R.A."/>
            <person name="Kuo A."/>
            <person name="Krutzmann J."/>
            <person name="Morin E."/>
            <person name="Arend M."/>
            <person name="Barry K.W."/>
            <person name="Binder M."/>
            <person name="Choi C."/>
            <person name="Clum A."/>
            <person name="Copeland A."/>
            <person name="Grisel N."/>
            <person name="Haridas S."/>
            <person name="Kipfer T."/>
            <person name="LaButti K."/>
            <person name="Lindquist E."/>
            <person name="Lipzen A."/>
            <person name="Maire R."/>
            <person name="Meier B."/>
            <person name="Mihaltcheva S."/>
            <person name="Molinier V."/>
            <person name="Murat C."/>
            <person name="Poggeler S."/>
            <person name="Quandt C.A."/>
            <person name="Sperisen C."/>
            <person name="Tritt A."/>
            <person name="Tisserant E."/>
            <person name="Crous P.W."/>
            <person name="Henrissat B."/>
            <person name="Nehls U."/>
            <person name="Egli S."/>
            <person name="Spatafora J.W."/>
            <person name="Grigoriev I.V."/>
            <person name="Martin F.M."/>
        </authorList>
    </citation>
    <scope>NUCLEOTIDE SEQUENCE [LARGE SCALE GENOMIC DNA]</scope>
    <source>
        <strain evidence="3 4">CBS 207.34</strain>
    </source>
</reference>
<evidence type="ECO:0000313" key="4">
    <source>
        <dbReference type="Proteomes" id="UP000250140"/>
    </source>
</evidence>
<keyword evidence="4" id="KW-1185">Reference proteome</keyword>
<dbReference type="EMBL" id="KV750723">
    <property type="protein sequence ID" value="OCL03486.1"/>
    <property type="molecule type" value="Genomic_DNA"/>
</dbReference>
<sequence length="321" mass="34705">MPLQYDPELFVAIQPLLPLIASAPKPPVGDTATRREIVRAQFGTAGNQVSSPKDVEISIHHIKANDSHEFPIYHFQKKNFIPSANPGPAILHYHGGGLISLSVEDLKKFIATQASLSGVQIFSVEYSLAPDAPFPVPVDECYAGLLWVQEHAKEYNIDPARIAVMGESAGGGLAAAVALLARDRQLSPPLAKQILIYPMLDDRNLKPNPEIEPFATWNNADNITAWTAYLGDKAGKDGVSPYAAPGRAESVEGLPPTYIDVGGLDLFRDEGCQYASRLAAANIATEFHLFPGVPHGFEMMAPHSSVTLKVGDSRLRAMLSF</sequence>
<name>A0A8E2ERI4_9PEZI</name>
<dbReference type="GO" id="GO:0016787">
    <property type="term" value="F:hydrolase activity"/>
    <property type="evidence" value="ECO:0007669"/>
    <property type="project" value="UniProtKB-KW"/>
</dbReference>
<dbReference type="InterPro" id="IPR050300">
    <property type="entry name" value="GDXG_lipolytic_enzyme"/>
</dbReference>
<dbReference type="PANTHER" id="PTHR48081">
    <property type="entry name" value="AB HYDROLASE SUPERFAMILY PROTEIN C4A8.06C"/>
    <property type="match status" value="1"/>
</dbReference>
<keyword evidence="1" id="KW-0378">Hydrolase</keyword>
<organism evidence="3 4">
    <name type="scientific">Glonium stellatum</name>
    <dbReference type="NCBI Taxonomy" id="574774"/>
    <lineage>
        <taxon>Eukaryota</taxon>
        <taxon>Fungi</taxon>
        <taxon>Dikarya</taxon>
        <taxon>Ascomycota</taxon>
        <taxon>Pezizomycotina</taxon>
        <taxon>Dothideomycetes</taxon>
        <taxon>Pleosporomycetidae</taxon>
        <taxon>Gloniales</taxon>
        <taxon>Gloniaceae</taxon>
        <taxon>Glonium</taxon>
    </lineage>
</organism>
<dbReference type="OrthoDB" id="433474at2759"/>
<dbReference type="Pfam" id="PF07859">
    <property type="entry name" value="Abhydrolase_3"/>
    <property type="match status" value="1"/>
</dbReference>
<protein>
    <recommendedName>
        <fullName evidence="2">Alpha/beta hydrolase fold-3 domain-containing protein</fullName>
    </recommendedName>
</protein>
<evidence type="ECO:0000256" key="1">
    <source>
        <dbReference type="ARBA" id="ARBA00022801"/>
    </source>
</evidence>
<feature type="domain" description="Alpha/beta hydrolase fold-3" evidence="2">
    <location>
        <begin position="90"/>
        <end position="298"/>
    </location>
</feature>
<evidence type="ECO:0000313" key="3">
    <source>
        <dbReference type="EMBL" id="OCL03486.1"/>
    </source>
</evidence>
<gene>
    <name evidence="3" type="ORF">AOQ84DRAFT_347687</name>
</gene>
<dbReference type="SUPFAM" id="SSF53474">
    <property type="entry name" value="alpha/beta-Hydrolases"/>
    <property type="match status" value="1"/>
</dbReference>
<proteinExistence type="predicted"/>
<dbReference type="AlphaFoldDB" id="A0A8E2ERI4"/>
<dbReference type="InterPro" id="IPR029058">
    <property type="entry name" value="AB_hydrolase_fold"/>
</dbReference>
<dbReference type="Proteomes" id="UP000250140">
    <property type="component" value="Unassembled WGS sequence"/>
</dbReference>
<dbReference type="Gene3D" id="3.40.50.1820">
    <property type="entry name" value="alpha/beta hydrolase"/>
    <property type="match status" value="1"/>
</dbReference>